<accession>A0AAF3EUF6</accession>
<name>A0AAF3EUF6_9BILA</name>
<feature type="compositionally biased region" description="Low complexity" evidence="1">
    <location>
        <begin position="416"/>
        <end position="431"/>
    </location>
</feature>
<feature type="compositionally biased region" description="Low complexity" evidence="1">
    <location>
        <begin position="142"/>
        <end position="157"/>
    </location>
</feature>
<dbReference type="AlphaFoldDB" id="A0AAF3EUF6"/>
<feature type="signal peptide" evidence="2">
    <location>
        <begin position="1"/>
        <end position="24"/>
    </location>
</feature>
<dbReference type="Proteomes" id="UP000887575">
    <property type="component" value="Unassembled WGS sequence"/>
</dbReference>
<feature type="region of interest" description="Disordered" evidence="1">
    <location>
        <begin position="112"/>
        <end position="236"/>
    </location>
</feature>
<evidence type="ECO:0008006" key="5">
    <source>
        <dbReference type="Google" id="ProtNLM"/>
    </source>
</evidence>
<organism evidence="3 4">
    <name type="scientific">Mesorhabditis belari</name>
    <dbReference type="NCBI Taxonomy" id="2138241"/>
    <lineage>
        <taxon>Eukaryota</taxon>
        <taxon>Metazoa</taxon>
        <taxon>Ecdysozoa</taxon>
        <taxon>Nematoda</taxon>
        <taxon>Chromadorea</taxon>
        <taxon>Rhabditida</taxon>
        <taxon>Rhabditina</taxon>
        <taxon>Rhabditomorpha</taxon>
        <taxon>Rhabditoidea</taxon>
        <taxon>Rhabditidae</taxon>
        <taxon>Mesorhabditinae</taxon>
        <taxon>Mesorhabditis</taxon>
    </lineage>
</organism>
<protein>
    <recommendedName>
        <fullName evidence="5">Apple domain-containing protein</fullName>
    </recommendedName>
</protein>
<keyword evidence="3" id="KW-1185">Reference proteome</keyword>
<keyword evidence="2" id="KW-0732">Signal</keyword>
<evidence type="ECO:0000313" key="4">
    <source>
        <dbReference type="WBParaSite" id="MBELARI_LOCUS17794"/>
    </source>
</evidence>
<feature type="compositionally biased region" description="Pro residues" evidence="1">
    <location>
        <begin position="158"/>
        <end position="183"/>
    </location>
</feature>
<feature type="compositionally biased region" description="Basic and acidic residues" evidence="1">
    <location>
        <begin position="131"/>
        <end position="141"/>
    </location>
</feature>
<reference evidence="4" key="1">
    <citation type="submission" date="2024-02" db="UniProtKB">
        <authorList>
            <consortium name="WormBaseParasite"/>
        </authorList>
    </citation>
    <scope>IDENTIFICATION</scope>
</reference>
<evidence type="ECO:0000256" key="1">
    <source>
        <dbReference type="SAM" id="MobiDB-lite"/>
    </source>
</evidence>
<feature type="compositionally biased region" description="Pro residues" evidence="1">
    <location>
        <begin position="191"/>
        <end position="204"/>
    </location>
</feature>
<evidence type="ECO:0000313" key="3">
    <source>
        <dbReference type="Proteomes" id="UP000887575"/>
    </source>
</evidence>
<proteinExistence type="predicted"/>
<feature type="chain" id="PRO_5042257964" description="Apple domain-containing protein" evidence="2">
    <location>
        <begin position="25"/>
        <end position="501"/>
    </location>
</feature>
<evidence type="ECO:0000256" key="2">
    <source>
        <dbReference type="SAM" id="SignalP"/>
    </source>
</evidence>
<feature type="region of interest" description="Disordered" evidence="1">
    <location>
        <begin position="393"/>
        <end position="431"/>
    </location>
</feature>
<feature type="compositionally biased region" description="Pro residues" evidence="1">
    <location>
        <begin position="257"/>
        <end position="272"/>
    </location>
</feature>
<sequence length="501" mass="55745">MPRRRPLSTRNLLFFVVFLFSVKAAETNNAADELTQMKSLDQPPLSSAVDVEKRAIDAAADQNSDGKFQLYMGTIDGVRRMLFNEVDGGEQVVPTEVGGRGREIDQFGAYDDNTIVDPNQEKGIFIPRPYRPKDERIEEAKTTTTTTTTQAPTTRRPTLPPAPVQQPAPFRPAQPLPQSPSRPPFSQLPGRLPPPPQTRRPPIIPVHQTASRPSQSIQPFPPQPQPAFRPVQQQTFQPQPTFQQPFRQPFQSFQTPRPAPPSTPAPRPPFNGPDPNRMRTGVCANSIFYISTPLSGPSRLSFTHFAIAVTVDQCARTCHEFNCAIAHYNPVNGHCEFNPSTAFAIRNGQCPAWPSLHYRNNVVASEAVRIFCATCQRPRRRISNNVRGRFNLRQRAFDPRKSRSQRGRSRREKSHFSSSNHATSFSSSSSSRSIPVIHGVLLRQPQSKATGLSTSSFVGLTNSAETSKARGAQNLEVDSTIPLQEEMEEVEAAHKGKMRSQ</sequence>
<feature type="region of interest" description="Disordered" evidence="1">
    <location>
        <begin position="250"/>
        <end position="275"/>
    </location>
</feature>
<feature type="compositionally biased region" description="Basic residues" evidence="1">
    <location>
        <begin position="402"/>
        <end position="413"/>
    </location>
</feature>
<dbReference type="WBParaSite" id="MBELARI_LOCUS17794">
    <property type="protein sequence ID" value="MBELARI_LOCUS17794"/>
    <property type="gene ID" value="MBELARI_LOCUS17794"/>
</dbReference>